<evidence type="ECO:0000313" key="4">
    <source>
        <dbReference type="Proteomes" id="UP000000657"/>
    </source>
</evidence>
<feature type="domain" description="DUF7144" evidence="2">
    <location>
        <begin position="30"/>
        <end position="146"/>
    </location>
</feature>
<name>Q0RRU3_FRAAA</name>
<dbReference type="STRING" id="326424.FRAAL1057"/>
<dbReference type="Proteomes" id="UP000000657">
    <property type="component" value="Chromosome"/>
</dbReference>
<evidence type="ECO:0000313" key="3">
    <source>
        <dbReference type="EMBL" id="CAJ59722.1"/>
    </source>
</evidence>
<feature type="compositionally biased region" description="Gly residues" evidence="1">
    <location>
        <begin position="167"/>
        <end position="177"/>
    </location>
</feature>
<dbReference type="KEGG" id="fal:FRAAL1057"/>
<sequence length="219" mass="22875">MAVHRSGEASASNGEDQMAGNRAVRPLSGWLTFAAVIMFIVGFHNLIYGIATLRDYTVVVNNLNGGTNVIYADTNFWGWLWIAVGVVEMLISYGIYIRNDAARWAGIVIAAINAIGQLAFMAAFPVWSVIIIAIDILVIYALCTYDTARTRGGYEEPYPGDRAGVGEAAGRGAGVGGRHPEAAGVPPGSGGFTGRGPGDSGGPGRTGHGDEGRPPTVHG</sequence>
<organism evidence="3 4">
    <name type="scientific">Frankia alni (strain DSM 45986 / CECT 9034 / ACN14a)</name>
    <dbReference type="NCBI Taxonomy" id="326424"/>
    <lineage>
        <taxon>Bacteria</taxon>
        <taxon>Bacillati</taxon>
        <taxon>Actinomycetota</taxon>
        <taxon>Actinomycetes</taxon>
        <taxon>Frankiales</taxon>
        <taxon>Frankiaceae</taxon>
        <taxon>Frankia</taxon>
    </lineage>
</organism>
<keyword evidence="4" id="KW-1185">Reference proteome</keyword>
<protein>
    <recommendedName>
        <fullName evidence="2">DUF7144 domain-containing protein</fullName>
    </recommendedName>
</protein>
<dbReference type="AlphaFoldDB" id="Q0RRU3"/>
<reference evidence="3 4" key="1">
    <citation type="journal article" date="2007" name="Genome Res.">
        <title>Genome characteristics of facultatively symbiotic Frankia sp. strains reflect host range and host plant biogeography.</title>
        <authorList>
            <person name="Normand P."/>
            <person name="Lapierre P."/>
            <person name="Tisa L.S."/>
            <person name="Gogarten J.P."/>
            <person name="Alloisio N."/>
            <person name="Bagnarol E."/>
            <person name="Bassi C.A."/>
            <person name="Berry A.M."/>
            <person name="Bickhart D.M."/>
            <person name="Choisne N."/>
            <person name="Couloux A."/>
            <person name="Cournoyer B."/>
            <person name="Cruveiller S."/>
            <person name="Daubin V."/>
            <person name="Demange N."/>
            <person name="Francino M.P."/>
            <person name="Goltsman E."/>
            <person name="Huang Y."/>
            <person name="Kopp O.R."/>
            <person name="Labarre L."/>
            <person name="Lapidus A."/>
            <person name="Lavire C."/>
            <person name="Marechal J."/>
            <person name="Martinez M."/>
            <person name="Mastronunzio J.E."/>
            <person name="Mullin B.C."/>
            <person name="Niemann J."/>
            <person name="Pujic P."/>
            <person name="Rawnsley T."/>
            <person name="Rouy Z."/>
            <person name="Schenowitz C."/>
            <person name="Sellstedt A."/>
            <person name="Tavares F."/>
            <person name="Tomkins J.P."/>
            <person name="Vallenet D."/>
            <person name="Valverde C."/>
            <person name="Wall L.G."/>
            <person name="Wang Y."/>
            <person name="Medigue C."/>
            <person name="Benson D.R."/>
        </authorList>
    </citation>
    <scope>NUCLEOTIDE SEQUENCE [LARGE SCALE GENOMIC DNA]</scope>
    <source>
        <strain evidence="4">DSM 45986 / CECT 9034 / ACN14a</strain>
    </source>
</reference>
<feature type="region of interest" description="Disordered" evidence="1">
    <location>
        <begin position="156"/>
        <end position="219"/>
    </location>
</feature>
<evidence type="ECO:0000256" key="1">
    <source>
        <dbReference type="SAM" id="MobiDB-lite"/>
    </source>
</evidence>
<proteinExistence type="predicted"/>
<dbReference type="EMBL" id="CT573213">
    <property type="protein sequence ID" value="CAJ59722.1"/>
    <property type="molecule type" value="Genomic_DNA"/>
</dbReference>
<dbReference type="InterPro" id="IPR055568">
    <property type="entry name" value="DUF7144"/>
</dbReference>
<gene>
    <name evidence="3" type="ordered locus">FRAAL1057</name>
</gene>
<dbReference type="HOGENOM" id="CLU_093113_0_0_11"/>
<accession>Q0RRU3</accession>
<dbReference type="Pfam" id="PF23636">
    <property type="entry name" value="DUF7144"/>
    <property type="match status" value="1"/>
</dbReference>
<feature type="compositionally biased region" description="Gly residues" evidence="1">
    <location>
        <begin position="187"/>
        <end position="206"/>
    </location>
</feature>
<evidence type="ECO:0000259" key="2">
    <source>
        <dbReference type="Pfam" id="PF23636"/>
    </source>
</evidence>